<accession>A0A2I2A8N8</accession>
<evidence type="ECO:0000313" key="1">
    <source>
        <dbReference type="EMBL" id="PLA75750.1"/>
    </source>
</evidence>
<dbReference type="AlphaFoldDB" id="A0A2I2A8N8"/>
<comment type="caution">
    <text evidence="1">The sequence shown here is derived from an EMBL/GenBank/DDBJ whole genome shotgun (WGS) entry which is preliminary data.</text>
</comment>
<reference evidence="2" key="1">
    <citation type="submission" date="2017-12" db="EMBL/GenBank/DDBJ databases">
        <authorList>
            <person name="Christensen H."/>
        </authorList>
    </citation>
    <scope>NUCLEOTIDE SEQUENCE [LARGE SCALE GENOMIC DNA]</scope>
    <source>
        <strain evidence="2">268A</strain>
    </source>
</reference>
<dbReference type="EMBL" id="PKGI01000051">
    <property type="protein sequence ID" value="PLA75750.1"/>
    <property type="molecule type" value="Genomic_DNA"/>
</dbReference>
<protein>
    <submittedName>
        <fullName evidence="1">Uncharacterized protein</fullName>
    </submittedName>
</protein>
<gene>
    <name evidence="1" type="ORF">CYR79_09700</name>
</gene>
<evidence type="ECO:0000313" key="2">
    <source>
        <dbReference type="Proteomes" id="UP000234579"/>
    </source>
</evidence>
<dbReference type="RefSeq" id="WP_101812344.1">
    <property type="nucleotide sequence ID" value="NZ_PKGI01000051.1"/>
</dbReference>
<name>A0A2I2A8N8_9LACO</name>
<proteinExistence type="predicted"/>
<sequence length="93" mass="10933">MKHKYIHYIIDDEFNLRDCGESNRNECYQTLTEFEAVALGNALRDHNRLFNVLEYGLSMAYSGSHMTIETYEKLATIILQRNFYLEIPDNGYS</sequence>
<organism evidence="1 2">
    <name type="scientific">Ligilactobacillus agilis</name>
    <dbReference type="NCBI Taxonomy" id="1601"/>
    <lineage>
        <taxon>Bacteria</taxon>
        <taxon>Bacillati</taxon>
        <taxon>Bacillota</taxon>
        <taxon>Bacilli</taxon>
        <taxon>Lactobacillales</taxon>
        <taxon>Lactobacillaceae</taxon>
        <taxon>Ligilactobacillus</taxon>
    </lineage>
</organism>
<dbReference type="Proteomes" id="UP000234579">
    <property type="component" value="Unassembled WGS sequence"/>
</dbReference>